<dbReference type="SUPFAM" id="SSF46894">
    <property type="entry name" value="C-terminal effector domain of the bipartite response regulators"/>
    <property type="match status" value="1"/>
</dbReference>
<sequence>MRIWRDRRHADFGDDERELLDLVRPAFVAALRRSRDATLVAPAALAPAAAATQAPDWQALLSGRERQVAGLAAQGLPDKTIAQRLGISITTVRTHLDHAFRKLDVPNRAALAHRLHG</sequence>
<dbReference type="CDD" id="cd06170">
    <property type="entry name" value="LuxR_C_like"/>
    <property type="match status" value="1"/>
</dbReference>
<keyword evidence="3" id="KW-0804">Transcription</keyword>
<dbReference type="EMBL" id="CP097635">
    <property type="protein sequence ID" value="URI06946.1"/>
    <property type="molecule type" value="Genomic_DNA"/>
</dbReference>
<dbReference type="InterPro" id="IPR036388">
    <property type="entry name" value="WH-like_DNA-bd_sf"/>
</dbReference>
<keyword evidence="2" id="KW-0238">DNA-binding</keyword>
<evidence type="ECO:0000256" key="3">
    <source>
        <dbReference type="ARBA" id="ARBA00023163"/>
    </source>
</evidence>
<dbReference type="SMART" id="SM00421">
    <property type="entry name" value="HTH_LUXR"/>
    <property type="match status" value="1"/>
</dbReference>
<evidence type="ECO:0000256" key="2">
    <source>
        <dbReference type="ARBA" id="ARBA00023125"/>
    </source>
</evidence>
<name>A0ABY4S0R7_AQUTE</name>
<dbReference type="RefSeq" id="WP_250195211.1">
    <property type="nucleotide sequence ID" value="NZ_CP097635.1"/>
</dbReference>
<dbReference type="InterPro" id="IPR000792">
    <property type="entry name" value="Tscrpt_reg_LuxR_C"/>
</dbReference>
<feature type="domain" description="HTH luxR-type" evidence="4">
    <location>
        <begin position="54"/>
        <end position="117"/>
    </location>
</feature>
<protein>
    <submittedName>
        <fullName evidence="5">LuxR C-terminal-related transcriptional regulator</fullName>
    </submittedName>
</protein>
<keyword evidence="6" id="KW-1185">Reference proteome</keyword>
<dbReference type="PANTHER" id="PTHR44688:SF16">
    <property type="entry name" value="DNA-BINDING TRANSCRIPTIONAL ACTIVATOR DEVR_DOSR"/>
    <property type="match status" value="1"/>
</dbReference>
<dbReference type="PRINTS" id="PR00038">
    <property type="entry name" value="HTHLUXR"/>
</dbReference>
<evidence type="ECO:0000313" key="6">
    <source>
        <dbReference type="Proteomes" id="UP001056201"/>
    </source>
</evidence>
<dbReference type="Pfam" id="PF00196">
    <property type="entry name" value="GerE"/>
    <property type="match status" value="1"/>
</dbReference>
<keyword evidence="1" id="KW-0805">Transcription regulation</keyword>
<proteinExistence type="predicted"/>
<organism evidence="5 6">
    <name type="scientific">Aquincola tertiaricarbonis</name>
    <dbReference type="NCBI Taxonomy" id="391953"/>
    <lineage>
        <taxon>Bacteria</taxon>
        <taxon>Pseudomonadati</taxon>
        <taxon>Pseudomonadota</taxon>
        <taxon>Betaproteobacteria</taxon>
        <taxon>Burkholderiales</taxon>
        <taxon>Sphaerotilaceae</taxon>
        <taxon>Aquincola</taxon>
    </lineage>
</organism>
<dbReference type="PANTHER" id="PTHR44688">
    <property type="entry name" value="DNA-BINDING TRANSCRIPTIONAL ACTIVATOR DEVR_DOSR"/>
    <property type="match status" value="1"/>
</dbReference>
<evidence type="ECO:0000259" key="4">
    <source>
        <dbReference type="PROSITE" id="PS50043"/>
    </source>
</evidence>
<dbReference type="PROSITE" id="PS50043">
    <property type="entry name" value="HTH_LUXR_2"/>
    <property type="match status" value="1"/>
</dbReference>
<gene>
    <name evidence="5" type="ORF">MW290_13725</name>
</gene>
<dbReference type="Proteomes" id="UP001056201">
    <property type="component" value="Chromosome 1"/>
</dbReference>
<dbReference type="Gene3D" id="1.10.10.10">
    <property type="entry name" value="Winged helix-like DNA-binding domain superfamily/Winged helix DNA-binding domain"/>
    <property type="match status" value="1"/>
</dbReference>
<dbReference type="InterPro" id="IPR016032">
    <property type="entry name" value="Sig_transdc_resp-reg_C-effctor"/>
</dbReference>
<reference evidence="5" key="1">
    <citation type="submission" date="2022-05" db="EMBL/GenBank/DDBJ databases">
        <title>An RpoN-dependent PEP-CTERM gene is involved in floc formation of an Aquincola tertiaricarbonis strain.</title>
        <authorList>
            <person name="Qiu D."/>
            <person name="Xia M."/>
        </authorList>
    </citation>
    <scope>NUCLEOTIDE SEQUENCE</scope>
    <source>
        <strain evidence="5">RN12</strain>
    </source>
</reference>
<evidence type="ECO:0000256" key="1">
    <source>
        <dbReference type="ARBA" id="ARBA00023015"/>
    </source>
</evidence>
<accession>A0ABY4S0R7</accession>
<evidence type="ECO:0000313" key="5">
    <source>
        <dbReference type="EMBL" id="URI06946.1"/>
    </source>
</evidence>